<sequence length="158" mass="17815">MYRDTIQFNKFQLPEKFIVTLSGNDYEITVNYNEVNDRLYLTLADENGEPLVTNEKLVAREPLFADISDANLPSEDLVMIDETGKSTCVNFSNINEEIFIAIDDTFTGEMDPDNTNDGVYNPDGDDTSMGMDDDDSDDSMDDEEFDGLDDFIEDRGDA</sequence>
<evidence type="ECO:0000313" key="4">
    <source>
        <dbReference type="Proteomes" id="UP000051256"/>
    </source>
</evidence>
<dbReference type="EMBL" id="AYZR01000008">
    <property type="protein sequence ID" value="KRM93579.1"/>
    <property type="molecule type" value="Genomic_DNA"/>
</dbReference>
<dbReference type="PATRIC" id="fig|1423802.4.peg.301"/>
<evidence type="ECO:0000313" key="3">
    <source>
        <dbReference type="EMBL" id="KRM93579.1"/>
    </source>
</evidence>
<feature type="domain" description="Cyanophage baseplate Pam3 plug gp18" evidence="2">
    <location>
        <begin position="5"/>
        <end position="104"/>
    </location>
</feature>
<reference evidence="3 4" key="1">
    <citation type="journal article" date="2015" name="Genome Announc.">
        <title>Expanding the biotechnology potential of lactobacilli through comparative genomics of 213 strains and associated genera.</title>
        <authorList>
            <person name="Sun Z."/>
            <person name="Harris H.M."/>
            <person name="McCann A."/>
            <person name="Guo C."/>
            <person name="Argimon S."/>
            <person name="Zhang W."/>
            <person name="Yang X."/>
            <person name="Jeffery I.B."/>
            <person name="Cooney J.C."/>
            <person name="Kagawa T.F."/>
            <person name="Liu W."/>
            <person name="Song Y."/>
            <person name="Salvetti E."/>
            <person name="Wrobel A."/>
            <person name="Rasinkangas P."/>
            <person name="Parkhill J."/>
            <person name="Rea M.C."/>
            <person name="O'Sullivan O."/>
            <person name="Ritari J."/>
            <person name="Douillard F.P."/>
            <person name="Paul Ross R."/>
            <person name="Yang R."/>
            <person name="Briner A.E."/>
            <person name="Felis G.E."/>
            <person name="de Vos W.M."/>
            <person name="Barrangou R."/>
            <person name="Klaenhammer T.R."/>
            <person name="Caufield P.W."/>
            <person name="Cui Y."/>
            <person name="Zhang H."/>
            <person name="O'Toole P.W."/>
        </authorList>
    </citation>
    <scope>NUCLEOTIDE SEQUENCE [LARGE SCALE GENOMIC DNA]</scope>
    <source>
        <strain evidence="3 4">DSM 24302</strain>
    </source>
</reference>
<proteinExistence type="predicted"/>
<dbReference type="InterPro" id="IPR054252">
    <property type="entry name" value="Pam3_gp18"/>
</dbReference>
<dbReference type="Proteomes" id="UP000051256">
    <property type="component" value="Unassembled WGS sequence"/>
</dbReference>
<dbReference type="STRING" id="1423802.FC56_GL000293"/>
<evidence type="ECO:0000256" key="1">
    <source>
        <dbReference type="SAM" id="MobiDB-lite"/>
    </source>
</evidence>
<name>A0A0R2CZH8_9LACO</name>
<dbReference type="RefSeq" id="WP_054669132.1">
    <property type="nucleotide sequence ID" value="NZ_AYZR01000008.1"/>
</dbReference>
<dbReference type="AlphaFoldDB" id="A0A0R2CZH8"/>
<protein>
    <recommendedName>
        <fullName evidence="2">Cyanophage baseplate Pam3 plug gp18 domain-containing protein</fullName>
    </recommendedName>
</protein>
<feature type="region of interest" description="Disordered" evidence="1">
    <location>
        <begin position="110"/>
        <end position="158"/>
    </location>
</feature>
<dbReference type="Pfam" id="PF22479">
    <property type="entry name" value="Pam3_gp18"/>
    <property type="match status" value="1"/>
</dbReference>
<evidence type="ECO:0000259" key="2">
    <source>
        <dbReference type="Pfam" id="PF22479"/>
    </source>
</evidence>
<comment type="caution">
    <text evidence="3">The sequence shown here is derived from an EMBL/GenBank/DDBJ whole genome shotgun (WGS) entry which is preliminary data.</text>
</comment>
<organism evidence="3 4">
    <name type="scientific">Lentilactobacillus senioris DSM 24302 = JCM 17472</name>
    <dbReference type="NCBI Taxonomy" id="1423802"/>
    <lineage>
        <taxon>Bacteria</taxon>
        <taxon>Bacillati</taxon>
        <taxon>Bacillota</taxon>
        <taxon>Bacilli</taxon>
        <taxon>Lactobacillales</taxon>
        <taxon>Lactobacillaceae</taxon>
        <taxon>Lentilactobacillus</taxon>
    </lineage>
</organism>
<gene>
    <name evidence="3" type="ORF">FC56_GL000293</name>
</gene>
<feature type="compositionally biased region" description="Acidic residues" evidence="1">
    <location>
        <begin position="123"/>
        <end position="152"/>
    </location>
</feature>
<accession>A0A0R2CZH8</accession>
<keyword evidence="4" id="KW-1185">Reference proteome</keyword>